<dbReference type="PANTHER" id="PTHR31920">
    <property type="entry name" value="B3 DOMAIN-CONTAINING"/>
    <property type="match status" value="1"/>
</dbReference>
<comment type="subcellular location">
    <subcellularLocation>
        <location evidence="1">Nucleus</location>
    </subcellularLocation>
</comment>
<evidence type="ECO:0000256" key="5">
    <source>
        <dbReference type="ARBA" id="ARBA00023242"/>
    </source>
</evidence>
<evidence type="ECO:0000256" key="4">
    <source>
        <dbReference type="ARBA" id="ARBA00023163"/>
    </source>
</evidence>
<keyword evidence="8" id="KW-1185">Reference proteome</keyword>
<evidence type="ECO:0000256" key="2">
    <source>
        <dbReference type="ARBA" id="ARBA00023015"/>
    </source>
</evidence>
<dbReference type="SMR" id="A0A3Q7GZQ7"/>
<dbReference type="InterPro" id="IPR050655">
    <property type="entry name" value="Plant_B3_domain"/>
</dbReference>
<dbReference type="InterPro" id="IPR015300">
    <property type="entry name" value="DNA-bd_pseudobarrel_sf"/>
</dbReference>
<dbReference type="Gene3D" id="2.40.330.10">
    <property type="entry name" value="DNA-binding pseudobarrel domain"/>
    <property type="match status" value="2"/>
</dbReference>
<dbReference type="InParanoid" id="A0A3Q7GZQ7"/>
<evidence type="ECO:0000313" key="7">
    <source>
        <dbReference type="EnsemblPlants" id="Solyc06g074160.2.1"/>
    </source>
</evidence>
<dbReference type="SMART" id="SM01019">
    <property type="entry name" value="B3"/>
    <property type="match status" value="2"/>
</dbReference>
<keyword evidence="5" id="KW-0539">Nucleus</keyword>
<dbReference type="OMA" id="CEFLIFR"/>
<reference evidence="7" key="2">
    <citation type="submission" date="2019-01" db="UniProtKB">
        <authorList>
            <consortium name="EnsemblPlants"/>
        </authorList>
    </citation>
    <scope>IDENTIFICATION</scope>
    <source>
        <strain evidence="7">cv. Heinz 1706</strain>
    </source>
</reference>
<keyword evidence="3" id="KW-0238">DNA-binding</keyword>
<keyword evidence="2" id="KW-0805">Transcription regulation</keyword>
<name>A0A3Q7GZQ7_SOLLC</name>
<dbReference type="PROSITE" id="PS50863">
    <property type="entry name" value="B3"/>
    <property type="match status" value="2"/>
</dbReference>
<evidence type="ECO:0000259" key="6">
    <source>
        <dbReference type="PROSITE" id="PS50863"/>
    </source>
</evidence>
<sequence>MERNYVGNGFPAFIKVYSPETCYLKLKIPSRFFKNLNGDIPVISLLEVEGSARRSWRVVIEKIEEDFYFKGGWTKFVQDNNLENEDYLNFLYAGNSTFSVKIYGTNGYLKQELNAIAELELHPLDEENPNATLKKETCAEIQVVSPLADEELDGSENSLVSVTLFEIVMKKSNFSNMLLNFPSTFGKKYMKRGQVFEKMATLQTDGKSWPVVVRSSDRLKLRKGWRQYLQDNDLHVGDVLRFKLIDEENFILKVLIRRITFDC</sequence>
<dbReference type="AlphaFoldDB" id="A0A3Q7GZQ7"/>
<dbReference type="PANTHER" id="PTHR31920:SF64">
    <property type="entry name" value="TF-B3 DOMAIN-CONTAINING PROTEIN"/>
    <property type="match status" value="1"/>
</dbReference>
<dbReference type="Gramene" id="Solyc06g074160.2.1">
    <property type="protein sequence ID" value="Solyc06g074160.2.1"/>
    <property type="gene ID" value="Solyc06g074160.2"/>
</dbReference>
<accession>A0A3Q7GZQ7</accession>
<feature type="domain" description="TF-B3" evidence="6">
    <location>
        <begin position="164"/>
        <end position="260"/>
    </location>
</feature>
<dbReference type="Pfam" id="PF02362">
    <property type="entry name" value="B3"/>
    <property type="match status" value="2"/>
</dbReference>
<dbReference type="PaxDb" id="4081-Solyc06g074160.1.1"/>
<keyword evidence="4" id="KW-0804">Transcription</keyword>
<organism evidence="7">
    <name type="scientific">Solanum lycopersicum</name>
    <name type="common">Tomato</name>
    <name type="synonym">Lycopersicon esculentum</name>
    <dbReference type="NCBI Taxonomy" id="4081"/>
    <lineage>
        <taxon>Eukaryota</taxon>
        <taxon>Viridiplantae</taxon>
        <taxon>Streptophyta</taxon>
        <taxon>Embryophyta</taxon>
        <taxon>Tracheophyta</taxon>
        <taxon>Spermatophyta</taxon>
        <taxon>Magnoliopsida</taxon>
        <taxon>eudicotyledons</taxon>
        <taxon>Gunneridae</taxon>
        <taxon>Pentapetalae</taxon>
        <taxon>asterids</taxon>
        <taxon>lamiids</taxon>
        <taxon>Solanales</taxon>
        <taxon>Solanaceae</taxon>
        <taxon>Solanoideae</taxon>
        <taxon>Solaneae</taxon>
        <taxon>Solanum</taxon>
        <taxon>Solanum subgen. Lycopersicon</taxon>
    </lineage>
</organism>
<dbReference type="STRING" id="4081.A0A3Q7GZQ7"/>
<dbReference type="Proteomes" id="UP000004994">
    <property type="component" value="Chromosome 6"/>
</dbReference>
<protein>
    <recommendedName>
        <fullName evidence="6">TF-B3 domain-containing protein</fullName>
    </recommendedName>
</protein>
<dbReference type="CDD" id="cd10017">
    <property type="entry name" value="B3_DNA"/>
    <property type="match status" value="2"/>
</dbReference>
<dbReference type="SUPFAM" id="SSF101936">
    <property type="entry name" value="DNA-binding pseudobarrel domain"/>
    <property type="match status" value="2"/>
</dbReference>
<evidence type="ECO:0000256" key="1">
    <source>
        <dbReference type="ARBA" id="ARBA00004123"/>
    </source>
</evidence>
<dbReference type="InterPro" id="IPR003340">
    <property type="entry name" value="B3_DNA-bd"/>
</dbReference>
<evidence type="ECO:0000313" key="8">
    <source>
        <dbReference type="Proteomes" id="UP000004994"/>
    </source>
</evidence>
<feature type="domain" description="TF-B3" evidence="6">
    <location>
        <begin position="26"/>
        <end position="106"/>
    </location>
</feature>
<proteinExistence type="predicted"/>
<dbReference type="EnsemblPlants" id="Solyc06g074160.2.1">
    <property type="protein sequence ID" value="Solyc06g074160.2.1"/>
    <property type="gene ID" value="Solyc06g074160.2"/>
</dbReference>
<dbReference type="GO" id="GO:0005634">
    <property type="term" value="C:nucleus"/>
    <property type="evidence" value="ECO:0007669"/>
    <property type="project" value="UniProtKB-SubCell"/>
</dbReference>
<dbReference type="FunCoup" id="A0A3Q7GZQ7">
    <property type="interactions" value="66"/>
</dbReference>
<reference evidence="7" key="1">
    <citation type="journal article" date="2012" name="Nature">
        <title>The tomato genome sequence provides insights into fleshy fruit evolution.</title>
        <authorList>
            <consortium name="Tomato Genome Consortium"/>
        </authorList>
    </citation>
    <scope>NUCLEOTIDE SEQUENCE [LARGE SCALE GENOMIC DNA]</scope>
    <source>
        <strain evidence="7">cv. Heinz 1706</strain>
    </source>
</reference>
<evidence type="ECO:0000256" key="3">
    <source>
        <dbReference type="ARBA" id="ARBA00023125"/>
    </source>
</evidence>
<dbReference type="GO" id="GO:0003677">
    <property type="term" value="F:DNA binding"/>
    <property type="evidence" value="ECO:0007669"/>
    <property type="project" value="UniProtKB-KW"/>
</dbReference>